<dbReference type="Proteomes" id="UP000230066">
    <property type="component" value="Unassembled WGS sequence"/>
</dbReference>
<dbReference type="InterPro" id="IPR009078">
    <property type="entry name" value="Ferritin-like_SF"/>
</dbReference>
<dbReference type="InterPro" id="IPR012347">
    <property type="entry name" value="Ferritin-like"/>
</dbReference>
<organism evidence="9 10">
    <name type="scientific">Fasciola hepatica</name>
    <name type="common">Liver fluke</name>
    <dbReference type="NCBI Taxonomy" id="6192"/>
    <lineage>
        <taxon>Eukaryota</taxon>
        <taxon>Metazoa</taxon>
        <taxon>Spiralia</taxon>
        <taxon>Lophotrochozoa</taxon>
        <taxon>Platyhelminthes</taxon>
        <taxon>Trematoda</taxon>
        <taxon>Digenea</taxon>
        <taxon>Plagiorchiida</taxon>
        <taxon>Echinostomata</taxon>
        <taxon>Echinostomatoidea</taxon>
        <taxon>Fasciolidae</taxon>
        <taxon>Fasciola</taxon>
    </lineage>
</organism>
<comment type="caution">
    <text evidence="9">The sequence shown here is derived from an EMBL/GenBank/DDBJ whole genome shotgun (WGS) entry which is preliminary data.</text>
</comment>
<evidence type="ECO:0000313" key="9">
    <source>
        <dbReference type="EMBL" id="THD22175.1"/>
    </source>
</evidence>
<dbReference type="EMBL" id="JXXN02002943">
    <property type="protein sequence ID" value="THD22175.1"/>
    <property type="molecule type" value="Genomic_DNA"/>
</dbReference>
<keyword evidence="8" id="KW-0999">Mitochondrion inner membrane</keyword>
<dbReference type="UniPathway" id="UPA00232"/>
<comment type="subunit">
    <text evidence="8">Component of a multi-subunit COQ enzyme complex.</text>
</comment>
<dbReference type="GO" id="GO:0010468">
    <property type="term" value="P:regulation of gene expression"/>
    <property type="evidence" value="ECO:0007669"/>
    <property type="project" value="TreeGrafter"/>
</dbReference>
<accession>A0A4E0R4X5</accession>
<keyword evidence="10" id="KW-1185">Reference proteome</keyword>
<dbReference type="GO" id="GO:0031314">
    <property type="term" value="C:extrinsic component of mitochondrial inner membrane"/>
    <property type="evidence" value="ECO:0007669"/>
    <property type="project" value="UniProtKB-UniRule"/>
</dbReference>
<dbReference type="InterPro" id="IPR011566">
    <property type="entry name" value="Ubq_synth_Coq7"/>
</dbReference>
<dbReference type="GO" id="GO:2000377">
    <property type="term" value="P:regulation of reactive oxygen species metabolic process"/>
    <property type="evidence" value="ECO:0007669"/>
    <property type="project" value="TreeGrafter"/>
</dbReference>
<comment type="function">
    <text evidence="8">Catalyzes the hydroxylation of 2-polyprenyl-3-methyl-6-methoxy-1,4-benzoquinol (DMQH2) during ubiquinone biosynthesis. Has also a structural role in the COQ enzyme complex, stabilizing other COQ polypeptides. Involved in lifespan determination in a ubiquinone-independent manner.</text>
</comment>
<feature type="binding site" evidence="8">
    <location>
        <position position="57"/>
    </location>
    <ligand>
        <name>Fe cation</name>
        <dbReference type="ChEBI" id="CHEBI:24875"/>
        <label>1</label>
    </ligand>
</feature>
<evidence type="ECO:0000256" key="2">
    <source>
        <dbReference type="ARBA" id="ARBA00022688"/>
    </source>
</evidence>
<evidence type="ECO:0000256" key="3">
    <source>
        <dbReference type="ARBA" id="ARBA00022723"/>
    </source>
</evidence>
<dbReference type="GO" id="GO:0046872">
    <property type="term" value="F:metal ion binding"/>
    <property type="evidence" value="ECO:0007669"/>
    <property type="project" value="UniProtKB-KW"/>
</dbReference>
<dbReference type="Pfam" id="PF03232">
    <property type="entry name" value="COQ7"/>
    <property type="match status" value="1"/>
</dbReference>
<feature type="binding site" evidence="8">
    <location>
        <position position="142"/>
    </location>
    <ligand>
        <name>Fe cation</name>
        <dbReference type="ChEBI" id="CHEBI:24875"/>
        <label>1</label>
    </ligand>
</feature>
<protein>
    <recommendedName>
        <fullName evidence="8">5-demethoxyubiquinone hydroxylase, mitochondrial</fullName>
        <shortName evidence="8">DMQ hydroxylase</shortName>
        <ecNumber evidence="8">1.14.99.60</ecNumber>
    </recommendedName>
    <alternativeName>
        <fullName evidence="8">Ubiquinone biosynthesis monooxygenase COQ7</fullName>
    </alternativeName>
</protein>
<comment type="cofactor">
    <cofactor evidence="8">
        <name>Fe cation</name>
        <dbReference type="ChEBI" id="CHEBI:24875"/>
    </cofactor>
    <text evidence="8">Binds 2 iron ions per subunit.</text>
</comment>
<sequence length="181" mass="20598">MSVSRAVVRSSLLDRIIRVDHAGELGAKRIYQGQMIILGRSDVGPVIKEMQKQEEEHLKKFEELIPKHRVRPTALLPFWNAAGFALGMGTALLGKRAAMACTVAVESVISEHYNEQIRQLIEDHPERHKELMQVLKQFRDEEIEHHNTGLEHEAELAPAYDLMSQIIKLGCRVSIFLAERI</sequence>
<feature type="binding site" evidence="8">
    <location>
        <position position="145"/>
    </location>
    <ligand>
        <name>Fe cation</name>
        <dbReference type="ChEBI" id="CHEBI:24875"/>
        <label>2</label>
    </ligand>
</feature>
<reference evidence="9" key="1">
    <citation type="submission" date="2019-03" db="EMBL/GenBank/DDBJ databases">
        <title>Improved annotation for the trematode Fasciola hepatica.</title>
        <authorList>
            <person name="Choi Y.-J."/>
            <person name="Martin J."/>
            <person name="Mitreva M."/>
        </authorList>
    </citation>
    <scope>NUCLEOTIDE SEQUENCE [LARGE SCALE GENOMIC DNA]</scope>
</reference>
<gene>
    <name evidence="9" type="ORF">D915_007140</name>
</gene>
<dbReference type="AlphaFoldDB" id="A0A4E0R4X5"/>
<comment type="similarity">
    <text evidence="8">Belongs to the COQ7 family.</text>
</comment>
<feature type="binding site" evidence="8">
    <location>
        <position position="142"/>
    </location>
    <ligand>
        <name>Fe cation</name>
        <dbReference type="ChEBI" id="CHEBI:24875"/>
        <label>2</label>
    </ligand>
</feature>
<evidence type="ECO:0000313" key="10">
    <source>
        <dbReference type="Proteomes" id="UP000230066"/>
    </source>
</evidence>
<proteinExistence type="inferred from homology"/>
<dbReference type="Gene3D" id="1.20.1260.10">
    <property type="match status" value="1"/>
</dbReference>
<dbReference type="GO" id="GO:0016709">
    <property type="term" value="F:oxidoreductase activity, acting on paired donors, with incorporation or reduction of molecular oxygen, NAD(P)H as one donor, and incorporation of one atom of oxygen"/>
    <property type="evidence" value="ECO:0007669"/>
    <property type="project" value="UniProtKB-UniRule"/>
</dbReference>
<keyword evidence="2 8" id="KW-0831">Ubiquinone biosynthesis</keyword>
<evidence type="ECO:0000256" key="5">
    <source>
        <dbReference type="ARBA" id="ARBA00023004"/>
    </source>
</evidence>
<keyword evidence="8" id="KW-0496">Mitochondrion</keyword>
<name>A0A4E0R4X5_FASHE</name>
<dbReference type="EC" id="1.14.99.60" evidence="8"/>
<evidence type="ECO:0000256" key="1">
    <source>
        <dbReference type="ARBA" id="ARBA00004749"/>
    </source>
</evidence>
<dbReference type="PANTHER" id="PTHR11237">
    <property type="entry name" value="COENZYME Q10 BIOSYNTHESIS PROTEIN 7"/>
    <property type="match status" value="1"/>
</dbReference>
<dbReference type="CDD" id="cd01042">
    <property type="entry name" value="DMQH"/>
    <property type="match status" value="1"/>
</dbReference>
<keyword evidence="6 8" id="KW-0503">Monooxygenase</keyword>
<evidence type="ECO:0000256" key="7">
    <source>
        <dbReference type="ARBA" id="ARBA00023136"/>
    </source>
</evidence>
<evidence type="ECO:0000256" key="6">
    <source>
        <dbReference type="ARBA" id="ARBA00023033"/>
    </source>
</evidence>
<dbReference type="SUPFAM" id="SSF47240">
    <property type="entry name" value="Ferritin-like"/>
    <property type="match status" value="1"/>
</dbReference>
<feature type="binding site" evidence="8">
    <location>
        <position position="54"/>
    </location>
    <ligand>
        <name>Fe cation</name>
        <dbReference type="ChEBI" id="CHEBI:24875"/>
        <label>1</label>
    </ligand>
</feature>
<dbReference type="HAMAP" id="MF_01658">
    <property type="entry name" value="COQ7"/>
    <property type="match status" value="1"/>
</dbReference>
<comment type="catalytic activity">
    <reaction evidence="8">
        <text>a 5-methoxy-2-methyl-3-(all-trans-polyprenyl)benzene-1,4-diol + AH2 + O2 = a 3-demethylubiquinol + A + H2O</text>
        <dbReference type="Rhea" id="RHEA:50908"/>
        <dbReference type="Rhea" id="RHEA-COMP:10859"/>
        <dbReference type="Rhea" id="RHEA-COMP:10914"/>
        <dbReference type="ChEBI" id="CHEBI:13193"/>
        <dbReference type="ChEBI" id="CHEBI:15377"/>
        <dbReference type="ChEBI" id="CHEBI:15379"/>
        <dbReference type="ChEBI" id="CHEBI:17499"/>
        <dbReference type="ChEBI" id="CHEBI:84167"/>
        <dbReference type="ChEBI" id="CHEBI:84422"/>
        <dbReference type="EC" id="1.14.99.60"/>
    </reaction>
</comment>
<dbReference type="GO" id="GO:0008682">
    <property type="term" value="F:3-demethoxyubiquinol 3-hydroxylase activity"/>
    <property type="evidence" value="ECO:0007669"/>
    <property type="project" value="UniProtKB-EC"/>
</dbReference>
<dbReference type="GO" id="GO:0006744">
    <property type="term" value="P:ubiquinone biosynthetic process"/>
    <property type="evidence" value="ECO:0007669"/>
    <property type="project" value="UniProtKB-UniRule"/>
</dbReference>
<dbReference type="PANTHER" id="PTHR11237:SF4">
    <property type="entry name" value="5-DEMETHOXYUBIQUINONE HYDROXYLASE, MITOCHONDRIAL"/>
    <property type="match status" value="1"/>
</dbReference>
<comment type="pathway">
    <text evidence="1 8">Cofactor biosynthesis; ubiquinone biosynthesis.</text>
</comment>
<dbReference type="GO" id="GO:0005634">
    <property type="term" value="C:nucleus"/>
    <property type="evidence" value="ECO:0007669"/>
    <property type="project" value="TreeGrafter"/>
</dbReference>
<evidence type="ECO:0000256" key="8">
    <source>
        <dbReference type="HAMAP-Rule" id="MF_03194"/>
    </source>
</evidence>
<feature type="binding site" evidence="8">
    <location>
        <position position="106"/>
    </location>
    <ligand>
        <name>Fe cation</name>
        <dbReference type="ChEBI" id="CHEBI:24875"/>
        <label>2</label>
    </ligand>
</feature>
<keyword evidence="3 8" id="KW-0479">Metal-binding</keyword>
<comment type="subcellular location">
    <subcellularLocation>
        <location evidence="8">Mitochondrion inner membrane</location>
        <topology evidence="8">Peripheral membrane protein</topology>
        <orientation evidence="8">Matrix side</orientation>
    </subcellularLocation>
</comment>
<dbReference type="GO" id="GO:0008340">
    <property type="term" value="P:determination of adult lifespan"/>
    <property type="evidence" value="ECO:0007669"/>
    <property type="project" value="TreeGrafter"/>
</dbReference>
<keyword evidence="4 8" id="KW-0560">Oxidoreductase</keyword>
<feature type="binding site" evidence="8">
    <location>
        <position position="24"/>
    </location>
    <ligand>
        <name>Fe cation</name>
        <dbReference type="ChEBI" id="CHEBI:24875"/>
        <label>1</label>
    </ligand>
</feature>
<keyword evidence="7 8" id="KW-0472">Membrane</keyword>
<evidence type="ECO:0000256" key="4">
    <source>
        <dbReference type="ARBA" id="ARBA00023002"/>
    </source>
</evidence>
<feature type="binding site" evidence="8">
    <location>
        <position position="54"/>
    </location>
    <ligand>
        <name>Fe cation</name>
        <dbReference type="ChEBI" id="CHEBI:24875"/>
        <label>2</label>
    </ligand>
</feature>
<keyword evidence="5 8" id="KW-0408">Iron</keyword>